<organism evidence="1 2">
    <name type="scientific">Kineosporia corallincola</name>
    <dbReference type="NCBI Taxonomy" id="2835133"/>
    <lineage>
        <taxon>Bacteria</taxon>
        <taxon>Bacillati</taxon>
        <taxon>Actinomycetota</taxon>
        <taxon>Actinomycetes</taxon>
        <taxon>Kineosporiales</taxon>
        <taxon>Kineosporiaceae</taxon>
        <taxon>Kineosporia</taxon>
    </lineage>
</organism>
<dbReference type="RefSeq" id="WP_214160822.1">
    <property type="nucleotide sequence ID" value="NZ_JAHBAY010000027.1"/>
</dbReference>
<evidence type="ECO:0000313" key="1">
    <source>
        <dbReference type="EMBL" id="MBT0774283.1"/>
    </source>
</evidence>
<protein>
    <submittedName>
        <fullName evidence="1">Uncharacterized protein</fullName>
    </submittedName>
</protein>
<evidence type="ECO:0000313" key="2">
    <source>
        <dbReference type="Proteomes" id="UP001197247"/>
    </source>
</evidence>
<reference evidence="1 2" key="1">
    <citation type="submission" date="2021-05" db="EMBL/GenBank/DDBJ databases">
        <title>Kineosporia and Streptomyces sp. nov. two new marine actinobacteria isolated from Coral.</title>
        <authorList>
            <person name="Buangrab K."/>
            <person name="Sutthacheep M."/>
            <person name="Yeemin T."/>
            <person name="Harunari E."/>
            <person name="Igarashi Y."/>
            <person name="Kanchanasin P."/>
            <person name="Tanasupawat S."/>
            <person name="Phongsopitanun W."/>
        </authorList>
    </citation>
    <scope>NUCLEOTIDE SEQUENCE [LARGE SCALE GENOMIC DNA]</scope>
    <source>
        <strain evidence="1 2">J2-2</strain>
    </source>
</reference>
<proteinExistence type="predicted"/>
<name>A0ABS5TU05_9ACTN</name>
<keyword evidence="2" id="KW-1185">Reference proteome</keyword>
<dbReference type="EMBL" id="JAHBAY010000027">
    <property type="protein sequence ID" value="MBT0774283.1"/>
    <property type="molecule type" value="Genomic_DNA"/>
</dbReference>
<comment type="caution">
    <text evidence="1">The sequence shown here is derived from an EMBL/GenBank/DDBJ whole genome shotgun (WGS) entry which is preliminary data.</text>
</comment>
<sequence>MDDDTTPPVDRSFQETPMREIIHPDGHLWQRTSVADGDAVDHERIIATVRLASNDEIVVRVAQREDVDILADPAVRHLHPPRITLGGTFELTSSESAEVIAALGAAKDFSLNLENHLWSPRLVGET</sequence>
<accession>A0ABS5TU05</accession>
<gene>
    <name evidence="1" type="ORF">KIH74_35395</name>
</gene>
<dbReference type="Proteomes" id="UP001197247">
    <property type="component" value="Unassembled WGS sequence"/>
</dbReference>